<comment type="caution">
    <text evidence="2">The sequence shown here is derived from an EMBL/GenBank/DDBJ whole genome shotgun (WGS) entry which is preliminary data.</text>
</comment>
<evidence type="ECO:0000313" key="3">
    <source>
        <dbReference type="Proteomes" id="UP001054837"/>
    </source>
</evidence>
<keyword evidence="3" id="KW-1185">Reference proteome</keyword>
<sequence>MFQLTAFILVLFPEITFEGIRLNICFLGYTTESGTSVKEFKHDPASHLDKELTKRVKLLHLENQRTDKLLLGTEETNPNYSCLHERRYHFTYRTCR</sequence>
<protein>
    <submittedName>
        <fullName evidence="2">Uncharacterized protein</fullName>
    </submittedName>
</protein>
<proteinExistence type="predicted"/>
<organism evidence="2 3">
    <name type="scientific">Caerostris darwini</name>
    <dbReference type="NCBI Taxonomy" id="1538125"/>
    <lineage>
        <taxon>Eukaryota</taxon>
        <taxon>Metazoa</taxon>
        <taxon>Ecdysozoa</taxon>
        <taxon>Arthropoda</taxon>
        <taxon>Chelicerata</taxon>
        <taxon>Arachnida</taxon>
        <taxon>Araneae</taxon>
        <taxon>Araneomorphae</taxon>
        <taxon>Entelegynae</taxon>
        <taxon>Araneoidea</taxon>
        <taxon>Araneidae</taxon>
        <taxon>Caerostris</taxon>
    </lineage>
</organism>
<feature type="chain" id="PRO_5043999907" evidence="1">
    <location>
        <begin position="19"/>
        <end position="96"/>
    </location>
</feature>
<accession>A0AAV4PS56</accession>
<keyword evidence="1" id="KW-0732">Signal</keyword>
<evidence type="ECO:0000256" key="1">
    <source>
        <dbReference type="SAM" id="SignalP"/>
    </source>
</evidence>
<dbReference type="EMBL" id="BPLQ01003277">
    <property type="protein sequence ID" value="GIX99195.1"/>
    <property type="molecule type" value="Genomic_DNA"/>
</dbReference>
<feature type="signal peptide" evidence="1">
    <location>
        <begin position="1"/>
        <end position="18"/>
    </location>
</feature>
<dbReference type="AlphaFoldDB" id="A0AAV4PS56"/>
<gene>
    <name evidence="2" type="ORF">CDAR_258941</name>
</gene>
<dbReference type="Proteomes" id="UP001054837">
    <property type="component" value="Unassembled WGS sequence"/>
</dbReference>
<evidence type="ECO:0000313" key="2">
    <source>
        <dbReference type="EMBL" id="GIX99195.1"/>
    </source>
</evidence>
<name>A0AAV4PS56_9ARAC</name>
<reference evidence="2 3" key="1">
    <citation type="submission" date="2021-06" db="EMBL/GenBank/DDBJ databases">
        <title>Caerostris darwini draft genome.</title>
        <authorList>
            <person name="Kono N."/>
            <person name="Arakawa K."/>
        </authorList>
    </citation>
    <scope>NUCLEOTIDE SEQUENCE [LARGE SCALE GENOMIC DNA]</scope>
</reference>